<dbReference type="Pfam" id="PF14907">
    <property type="entry name" value="NTP_transf_5"/>
    <property type="match status" value="1"/>
</dbReference>
<evidence type="ECO:0008006" key="3">
    <source>
        <dbReference type="Google" id="ProtNLM"/>
    </source>
</evidence>
<organism evidence="1 2">
    <name type="scientific">Thiocapsa imhoffii</name>
    <dbReference type="NCBI Taxonomy" id="382777"/>
    <lineage>
        <taxon>Bacteria</taxon>
        <taxon>Pseudomonadati</taxon>
        <taxon>Pseudomonadota</taxon>
        <taxon>Gammaproteobacteria</taxon>
        <taxon>Chromatiales</taxon>
        <taxon>Chromatiaceae</taxon>
        <taxon>Thiocapsa</taxon>
    </lineage>
</organism>
<evidence type="ECO:0000313" key="1">
    <source>
        <dbReference type="EMBL" id="MBK1646799.1"/>
    </source>
</evidence>
<evidence type="ECO:0000313" key="2">
    <source>
        <dbReference type="Proteomes" id="UP001138802"/>
    </source>
</evidence>
<keyword evidence="2" id="KW-1185">Reference proteome</keyword>
<dbReference type="Proteomes" id="UP001138802">
    <property type="component" value="Unassembled WGS sequence"/>
</dbReference>
<proteinExistence type="predicted"/>
<dbReference type="AlphaFoldDB" id="A0A9X0WLA1"/>
<name>A0A9X0WLA1_9GAMM</name>
<reference evidence="1 2" key="1">
    <citation type="journal article" date="2020" name="Microorganisms">
        <title>Osmotic Adaptation and Compatible Solute Biosynthesis of Phototrophic Bacteria as Revealed from Genome Analyses.</title>
        <authorList>
            <person name="Imhoff J.F."/>
            <person name="Rahn T."/>
            <person name="Kunzel S."/>
            <person name="Keller A."/>
            <person name="Neulinger S.C."/>
        </authorList>
    </citation>
    <scope>NUCLEOTIDE SEQUENCE [LARGE SCALE GENOMIC DNA]</scope>
    <source>
        <strain evidence="1 2">DSM 21303</strain>
    </source>
</reference>
<dbReference type="RefSeq" id="WP_200389624.1">
    <property type="nucleotide sequence ID" value="NZ_NRSD01000037.1"/>
</dbReference>
<dbReference type="EMBL" id="NRSD01000037">
    <property type="protein sequence ID" value="MBK1646799.1"/>
    <property type="molecule type" value="Genomic_DNA"/>
</dbReference>
<protein>
    <recommendedName>
        <fullName evidence="3">Nucleotidyltransferase family protein</fullName>
    </recommendedName>
</protein>
<sequence length="414" mass="46467">MAELAQLQRLLLDLISPRPVIDPARLTALTAADWESILRMVRQHRLAPLLHWLLTRDRAGLPVPARIREELAAGFKRATLRALVLRRELVLIHRLLTAAGIPCLALKGAFLAFHAYPQPGLRPLRDLDILVPADEALRAFDTLIAGGLVRPPEYQGNAEAKIAIHKHLPPLRTAPGGVTVEVHARLNHPNQRAATLADPSAEPAFWQRAIDVQAGGDTLRFPAPTDMLLHLIVHAAVDHKFDNGPLILSDIAFLLERQPIDWPRFWQAADQGRLQRACWLTLRLVEHHWGGDSMRWPAMTESVPGGERALEQASLLMLRDLSTGSDVKLAHTFVHQQSVRAKFGLLFGRLIPSKARIASGYPVRQDSASIYLYYIPHLWRLVSQRIPRILKLRRQTHVRGELELLNDLQSWLAG</sequence>
<gene>
    <name evidence="1" type="ORF">CKO25_19585</name>
</gene>
<comment type="caution">
    <text evidence="1">The sequence shown here is derived from an EMBL/GenBank/DDBJ whole genome shotgun (WGS) entry which is preliminary data.</text>
</comment>
<accession>A0A9X0WLA1</accession>
<dbReference type="InterPro" id="IPR039498">
    <property type="entry name" value="NTP_transf_5"/>
</dbReference>